<evidence type="ECO:0000313" key="2">
    <source>
        <dbReference type="EMBL" id="EJK49544.1"/>
    </source>
</evidence>
<sequence>MRSTHGRRSYPESIELLPGWRFAFGVLETIRVWDRENVCASRFASLRSSREAEGQSLLGPPRRRGQKDSLNSRPRRSEVYNTIQEEARNTYGGYIEEEVVDGVDVVRYRPMTSSGIKRRVPPGARRTSSSPTPPRGSQSSLGTCILATLIVCLVNVSGRGPSAAGTGVGSSGGTRRLNMEKRMAEVANAAGEECNRRSYVPEDCSSFIDSALSDLLDRHWGESSSVDAENEKIDVATRSLVDRDSKDHPWHDVRKKRNVVVITMDDNDLVLGKGFDGLVYYENGPDGKWKGSGQAASNPAQRLIPPIEWSETQSGAYEGSRVVTEYVPSRRGDWPDSSNDPFDYTRDPLEQKGLLERRGGTVNEAILGIQRPINGGIVLYRDARNSPEGQLRLDGVLNGPQSAVEEKGDRNIGPFDCRGLTGFGCCLLVKHSVVDADVDGRAIQCWLEYHPSTCKDKWMRDHGDVGGSPSKAGSGGVVPALEAGAASCGAVWGRQRFWSDYVGGVSSKTRAAVLTPTMKSVV</sequence>
<organism evidence="2 3">
    <name type="scientific">Thalassiosira oceanica</name>
    <name type="common">Marine diatom</name>
    <dbReference type="NCBI Taxonomy" id="159749"/>
    <lineage>
        <taxon>Eukaryota</taxon>
        <taxon>Sar</taxon>
        <taxon>Stramenopiles</taxon>
        <taxon>Ochrophyta</taxon>
        <taxon>Bacillariophyta</taxon>
        <taxon>Coscinodiscophyceae</taxon>
        <taxon>Thalassiosirophycidae</taxon>
        <taxon>Thalassiosirales</taxon>
        <taxon>Thalassiosiraceae</taxon>
        <taxon>Thalassiosira</taxon>
    </lineage>
</organism>
<name>K0RB54_THAOC</name>
<dbReference type="Proteomes" id="UP000266841">
    <property type="component" value="Unassembled WGS sequence"/>
</dbReference>
<proteinExistence type="predicted"/>
<dbReference type="EMBL" id="AGNL01044682">
    <property type="protein sequence ID" value="EJK49544.1"/>
    <property type="molecule type" value="Genomic_DNA"/>
</dbReference>
<evidence type="ECO:0000256" key="1">
    <source>
        <dbReference type="SAM" id="MobiDB-lite"/>
    </source>
</evidence>
<feature type="region of interest" description="Disordered" evidence="1">
    <location>
        <begin position="50"/>
        <end position="77"/>
    </location>
</feature>
<accession>K0RB54</accession>
<keyword evidence="3" id="KW-1185">Reference proteome</keyword>
<dbReference type="AlphaFoldDB" id="K0RB54"/>
<comment type="caution">
    <text evidence="2">The sequence shown here is derived from an EMBL/GenBank/DDBJ whole genome shotgun (WGS) entry which is preliminary data.</text>
</comment>
<reference evidence="2 3" key="1">
    <citation type="journal article" date="2012" name="Genome Biol.">
        <title>Genome and low-iron response of an oceanic diatom adapted to chronic iron limitation.</title>
        <authorList>
            <person name="Lommer M."/>
            <person name="Specht M."/>
            <person name="Roy A.S."/>
            <person name="Kraemer L."/>
            <person name="Andreson R."/>
            <person name="Gutowska M.A."/>
            <person name="Wolf J."/>
            <person name="Bergner S.V."/>
            <person name="Schilhabel M.B."/>
            <person name="Klostermeier U.C."/>
            <person name="Beiko R.G."/>
            <person name="Rosenstiel P."/>
            <person name="Hippler M."/>
            <person name="Laroche J."/>
        </authorList>
    </citation>
    <scope>NUCLEOTIDE SEQUENCE [LARGE SCALE GENOMIC DNA]</scope>
    <source>
        <strain evidence="2 3">CCMP1005</strain>
    </source>
</reference>
<gene>
    <name evidence="2" type="ORF">THAOC_31570</name>
</gene>
<feature type="region of interest" description="Disordered" evidence="1">
    <location>
        <begin position="114"/>
        <end position="139"/>
    </location>
</feature>
<feature type="compositionally biased region" description="Low complexity" evidence="1">
    <location>
        <begin position="121"/>
        <end position="139"/>
    </location>
</feature>
<evidence type="ECO:0000313" key="3">
    <source>
        <dbReference type="Proteomes" id="UP000266841"/>
    </source>
</evidence>
<protein>
    <submittedName>
        <fullName evidence="2">Uncharacterized protein</fullName>
    </submittedName>
</protein>